<dbReference type="Pfam" id="PF00011">
    <property type="entry name" value="HSP20"/>
    <property type="match status" value="1"/>
</dbReference>
<dbReference type="InterPro" id="IPR002068">
    <property type="entry name" value="A-crystallin/Hsp20_dom"/>
</dbReference>
<evidence type="ECO:0000313" key="4">
    <source>
        <dbReference type="EMBL" id="EEX77374.1"/>
    </source>
</evidence>
<dbReference type="PANTHER" id="PTHR11527">
    <property type="entry name" value="HEAT-SHOCK PROTEIN 20 FAMILY MEMBER"/>
    <property type="match status" value="1"/>
</dbReference>
<gene>
    <name evidence="4" type="ORF">SELSPUOL_01248</name>
</gene>
<dbReference type="PROSITE" id="PS01031">
    <property type="entry name" value="SHSP"/>
    <property type="match status" value="1"/>
</dbReference>
<accession>C9LUV7</accession>
<reference evidence="4 5" key="1">
    <citation type="submission" date="2009-09" db="EMBL/GenBank/DDBJ databases">
        <authorList>
            <person name="Weinstock G."/>
            <person name="Sodergren E."/>
            <person name="Clifton S."/>
            <person name="Fulton L."/>
            <person name="Fulton B."/>
            <person name="Courtney L."/>
            <person name="Fronick C."/>
            <person name="Harrison M."/>
            <person name="Strong C."/>
            <person name="Farmer C."/>
            <person name="Delahaunty K."/>
            <person name="Markovic C."/>
            <person name="Hall O."/>
            <person name="Minx P."/>
            <person name="Tomlinson C."/>
            <person name="Mitreva M."/>
            <person name="Nelson J."/>
            <person name="Hou S."/>
            <person name="Wollam A."/>
            <person name="Pepin K.H."/>
            <person name="Johnson M."/>
            <person name="Bhonagiri V."/>
            <person name="Nash W.E."/>
            <person name="Warren W."/>
            <person name="Chinwalla A."/>
            <person name="Mardis E.R."/>
            <person name="Wilson R.K."/>
        </authorList>
    </citation>
    <scope>NUCLEOTIDE SEQUENCE [LARGE SCALE GENOMIC DNA]</scope>
    <source>
        <strain evidence="5">ATCC 35185 / DSM 20758 / VPI D19B-28</strain>
    </source>
</reference>
<dbReference type="AlphaFoldDB" id="C9LUV7"/>
<evidence type="ECO:0000259" key="3">
    <source>
        <dbReference type="PROSITE" id="PS01031"/>
    </source>
</evidence>
<dbReference type="CDD" id="cd06471">
    <property type="entry name" value="ACD_LpsHSP_like"/>
    <property type="match status" value="1"/>
</dbReference>
<dbReference type="eggNOG" id="COG0071">
    <property type="taxonomic scope" value="Bacteria"/>
</dbReference>
<evidence type="ECO:0000256" key="1">
    <source>
        <dbReference type="PROSITE-ProRule" id="PRU00285"/>
    </source>
</evidence>
<feature type="domain" description="SHSP" evidence="3">
    <location>
        <begin position="48"/>
        <end position="160"/>
    </location>
</feature>
<comment type="caution">
    <text evidence="4">The sequence shown here is derived from an EMBL/GenBank/DDBJ whole genome shotgun (WGS) entry which is preliminary data.</text>
</comment>
<dbReference type="Gene3D" id="2.60.40.790">
    <property type="match status" value="1"/>
</dbReference>
<dbReference type="SUPFAM" id="SSF49764">
    <property type="entry name" value="HSP20-like chaperones"/>
    <property type="match status" value="1"/>
</dbReference>
<name>C9LUV7_SELS3</name>
<evidence type="ECO:0000313" key="5">
    <source>
        <dbReference type="Proteomes" id="UP000003505"/>
    </source>
</evidence>
<sequence>MNFKELIAMFGLVPFAGRHDLAERSSANPFALFDAMRDSFFRDGFPAANWGAAAFKVDVKEMDDHYELTADLPGMKKEDVALHYENGYLTVAASRDESKDEKDEAGNYIRRERHTGEVSRSFYIDGIDEANIHAEFKDGVLQVKLPKAAGEPQRKQIEIH</sequence>
<dbReference type="Proteomes" id="UP000003505">
    <property type="component" value="Unassembled WGS sequence"/>
</dbReference>
<comment type="similarity">
    <text evidence="1 2">Belongs to the small heat shock protein (HSP20) family.</text>
</comment>
<organism evidence="4 5">
    <name type="scientific">Selenomonas sputigena (strain ATCC 35185 / DSM 20758 / CCUG 44933 / VPI D19B-28)</name>
    <dbReference type="NCBI Taxonomy" id="546271"/>
    <lineage>
        <taxon>Bacteria</taxon>
        <taxon>Bacillati</taxon>
        <taxon>Bacillota</taxon>
        <taxon>Negativicutes</taxon>
        <taxon>Selenomonadales</taxon>
        <taxon>Selenomonadaceae</taxon>
        <taxon>Selenomonas</taxon>
    </lineage>
</organism>
<evidence type="ECO:0000256" key="2">
    <source>
        <dbReference type="RuleBase" id="RU003616"/>
    </source>
</evidence>
<dbReference type="STRING" id="546271.Selsp_2235"/>
<dbReference type="InterPro" id="IPR008978">
    <property type="entry name" value="HSP20-like_chaperone"/>
</dbReference>
<dbReference type="InterPro" id="IPR031107">
    <property type="entry name" value="Small_HSP"/>
</dbReference>
<dbReference type="EMBL" id="ACKP02000019">
    <property type="protein sequence ID" value="EEX77374.1"/>
    <property type="molecule type" value="Genomic_DNA"/>
</dbReference>
<protein>
    <submittedName>
        <fullName evidence="4">Hsp20/alpha crystallin family protein</fullName>
    </submittedName>
</protein>
<proteinExistence type="inferred from homology"/>